<dbReference type="EMBL" id="FWYF01000003">
    <property type="protein sequence ID" value="SMD37061.1"/>
    <property type="molecule type" value="Genomic_DNA"/>
</dbReference>
<dbReference type="GO" id="GO:0006260">
    <property type="term" value="P:DNA replication"/>
    <property type="evidence" value="ECO:0007669"/>
    <property type="project" value="InterPro"/>
</dbReference>
<dbReference type="InterPro" id="IPR011344">
    <property type="entry name" value="ssDNA-bd"/>
</dbReference>
<evidence type="ECO:0000256" key="3">
    <source>
        <dbReference type="PIRNR" id="PIRNR002070"/>
    </source>
</evidence>
<dbReference type="SUPFAM" id="SSF50249">
    <property type="entry name" value="Nucleic acid-binding proteins"/>
    <property type="match status" value="1"/>
</dbReference>
<dbReference type="AlphaFoldDB" id="A0A1W2GKG1"/>
<comment type="subunit">
    <text evidence="2">Homotetramer.</text>
</comment>
<keyword evidence="5" id="KW-1185">Reference proteome</keyword>
<protein>
    <recommendedName>
        <fullName evidence="2 3">Single-stranded DNA-binding protein</fullName>
        <shortName evidence="2">SSB</shortName>
    </recommendedName>
</protein>
<proteinExistence type="inferred from homology"/>
<sequence>MTTLKNNVQLIGRLGNDPELRTFDSGKKMTAFSMATNETYYNNKGEKVTDTQWHNIVAWGKKAEVIEGYLKKGSEIAIQGKLVNRKYEKDGVTKYITEINLGEMLMLNKKEEV</sequence>
<dbReference type="PIRSF" id="PIRSF002070">
    <property type="entry name" value="SSB"/>
    <property type="match status" value="1"/>
</dbReference>
<dbReference type="PANTHER" id="PTHR10302:SF0">
    <property type="entry name" value="SINGLE-STRANDED DNA-BINDING PROTEIN, MITOCHONDRIAL"/>
    <property type="match status" value="1"/>
</dbReference>
<dbReference type="InterPro" id="IPR000424">
    <property type="entry name" value="Primosome_PriB/ssb"/>
</dbReference>
<dbReference type="PROSITE" id="PS50935">
    <property type="entry name" value="SSB"/>
    <property type="match status" value="1"/>
</dbReference>
<dbReference type="NCBIfam" id="TIGR00621">
    <property type="entry name" value="ssb"/>
    <property type="match status" value="1"/>
</dbReference>
<evidence type="ECO:0000256" key="2">
    <source>
        <dbReference type="HAMAP-Rule" id="MF_00984"/>
    </source>
</evidence>
<dbReference type="Proteomes" id="UP000192472">
    <property type="component" value="Unassembled WGS sequence"/>
</dbReference>
<name>A0A1W2GKG1_REIFA</name>
<reference evidence="4 5" key="1">
    <citation type="submission" date="2017-04" db="EMBL/GenBank/DDBJ databases">
        <authorList>
            <person name="Afonso C.L."/>
            <person name="Miller P.J."/>
            <person name="Scott M.A."/>
            <person name="Spackman E."/>
            <person name="Goraichik I."/>
            <person name="Dimitrov K.M."/>
            <person name="Suarez D.L."/>
            <person name="Swayne D.E."/>
        </authorList>
    </citation>
    <scope>NUCLEOTIDE SEQUENCE [LARGE SCALE GENOMIC DNA]</scope>
    <source>
        <strain evidence="4 5">DSM 26133</strain>
    </source>
</reference>
<dbReference type="OrthoDB" id="9809878at2"/>
<dbReference type="InterPro" id="IPR012340">
    <property type="entry name" value="NA-bd_OB-fold"/>
</dbReference>
<evidence type="ECO:0000313" key="5">
    <source>
        <dbReference type="Proteomes" id="UP000192472"/>
    </source>
</evidence>
<dbReference type="RefSeq" id="WP_084373842.1">
    <property type="nucleotide sequence ID" value="NZ_FWYF01000003.1"/>
</dbReference>
<organism evidence="4 5">
    <name type="scientific">Reichenbachiella faecimaris</name>
    <dbReference type="NCBI Taxonomy" id="692418"/>
    <lineage>
        <taxon>Bacteria</taxon>
        <taxon>Pseudomonadati</taxon>
        <taxon>Bacteroidota</taxon>
        <taxon>Cytophagia</taxon>
        <taxon>Cytophagales</taxon>
        <taxon>Reichenbachiellaceae</taxon>
        <taxon>Reichenbachiella</taxon>
    </lineage>
</organism>
<dbReference type="GO" id="GO:0009295">
    <property type="term" value="C:nucleoid"/>
    <property type="evidence" value="ECO:0007669"/>
    <property type="project" value="TreeGrafter"/>
</dbReference>
<dbReference type="PANTHER" id="PTHR10302">
    <property type="entry name" value="SINGLE-STRANDED DNA-BINDING PROTEIN"/>
    <property type="match status" value="1"/>
</dbReference>
<dbReference type="CDD" id="cd04496">
    <property type="entry name" value="SSB_OBF"/>
    <property type="match status" value="1"/>
</dbReference>
<dbReference type="Gene3D" id="2.40.50.140">
    <property type="entry name" value="Nucleic acid-binding proteins"/>
    <property type="match status" value="1"/>
</dbReference>
<gene>
    <name evidence="4" type="ORF">SAMN04488029_3216</name>
</gene>
<evidence type="ECO:0000256" key="1">
    <source>
        <dbReference type="ARBA" id="ARBA00023125"/>
    </source>
</evidence>
<dbReference type="HAMAP" id="MF_00984">
    <property type="entry name" value="SSB"/>
    <property type="match status" value="1"/>
</dbReference>
<dbReference type="GO" id="GO:0003697">
    <property type="term" value="F:single-stranded DNA binding"/>
    <property type="evidence" value="ECO:0007669"/>
    <property type="project" value="UniProtKB-UniRule"/>
</dbReference>
<keyword evidence="1 2" id="KW-0238">DNA-binding</keyword>
<comment type="caution">
    <text evidence="2">Lacks conserved residue(s) required for the propagation of feature annotation.</text>
</comment>
<evidence type="ECO:0000313" key="4">
    <source>
        <dbReference type="EMBL" id="SMD37061.1"/>
    </source>
</evidence>
<accession>A0A1W2GKG1</accession>
<dbReference type="STRING" id="692418.SAMN04488029_3216"/>
<dbReference type="Pfam" id="PF00436">
    <property type="entry name" value="SSB"/>
    <property type="match status" value="1"/>
</dbReference>